<gene>
    <name evidence="2" type="ORF">TPC1_16825</name>
</gene>
<protein>
    <submittedName>
        <fullName evidence="2">Uncharacterized protein</fullName>
    </submittedName>
</protein>
<reference evidence="2" key="1">
    <citation type="submission" date="2015-07" db="EMBL/GenBank/DDBJ databases">
        <title>Adaptation to a free-living lifestyle via gene acquisitions in the diplomonad Trepomonas sp. PC1.</title>
        <authorList>
            <person name="Xu F."/>
            <person name="Jerlstrom-Hultqvist J."/>
            <person name="Kolisko M."/>
            <person name="Simpson A.G.B."/>
            <person name="Roger A.J."/>
            <person name="Svard S.G."/>
            <person name="Andersson J.O."/>
        </authorList>
    </citation>
    <scope>NUCLEOTIDE SEQUENCE</scope>
    <source>
        <strain evidence="2">PC1</strain>
    </source>
</reference>
<dbReference type="AlphaFoldDB" id="A0A146K3R5"/>
<proteinExistence type="predicted"/>
<feature type="region of interest" description="Disordered" evidence="1">
    <location>
        <begin position="298"/>
        <end position="340"/>
    </location>
</feature>
<evidence type="ECO:0000313" key="2">
    <source>
        <dbReference type="EMBL" id="JAP91533.1"/>
    </source>
</evidence>
<dbReference type="EMBL" id="GDID01005073">
    <property type="protein sequence ID" value="JAP91533.1"/>
    <property type="molecule type" value="Transcribed_RNA"/>
</dbReference>
<evidence type="ECO:0000256" key="1">
    <source>
        <dbReference type="SAM" id="MobiDB-lite"/>
    </source>
</evidence>
<name>A0A146K3R5_9EUKA</name>
<feature type="non-terminal residue" evidence="2">
    <location>
        <position position="1"/>
    </location>
</feature>
<accession>A0A146K3R5</accession>
<sequence>LDLQSIIELPLEISNSVISTKIRSSMPQSLTILQQHYKLQKIKIVLILKTISHSEYIVAESNQQFFFTKDGAFWSPLPVLSQHDVLLLKTEYGLFSTKPFIGDPGVVIIEHLTELHRLSQLVYFLSYRALYPKNSISQQQRFQGLDVDIAEQLKNYEFIPCHYKEDDPYLQFYYNQKQDFEFFELKLDPYKQLVTIHFKLLPQFLSYCYLKTRVYGWVYCDQYFSTLNGLFQTDFILFNGNLQNKISQFWLTKLMQIDAEYLGEQAVDDAVMETRRRKKENLENKKAELKTKIKEFREEQQRKEKEEKEKLEREEKEKEEREAAEKEQENEDQEKKDDDE</sequence>
<organism evidence="2">
    <name type="scientific">Trepomonas sp. PC1</name>
    <dbReference type="NCBI Taxonomy" id="1076344"/>
    <lineage>
        <taxon>Eukaryota</taxon>
        <taxon>Metamonada</taxon>
        <taxon>Diplomonadida</taxon>
        <taxon>Hexamitidae</taxon>
        <taxon>Hexamitinae</taxon>
        <taxon>Trepomonas</taxon>
    </lineage>
</organism>